<dbReference type="OrthoDB" id="5521887at2"/>
<dbReference type="PANTHER" id="PTHR47691">
    <property type="entry name" value="REGULATOR-RELATED"/>
    <property type="match status" value="1"/>
</dbReference>
<protein>
    <submittedName>
        <fullName evidence="1">Tetratricopeptide repeat protein</fullName>
    </submittedName>
</protein>
<dbReference type="InterPro" id="IPR019734">
    <property type="entry name" value="TPR_rpt"/>
</dbReference>
<gene>
    <name evidence="1" type="ORF">FDA94_35555</name>
</gene>
<dbReference type="SMART" id="SM00028">
    <property type="entry name" value="TPR"/>
    <property type="match status" value="6"/>
</dbReference>
<proteinExistence type="predicted"/>
<dbReference type="InterPro" id="IPR027417">
    <property type="entry name" value="P-loop_NTPase"/>
</dbReference>
<dbReference type="InterPro" id="IPR011990">
    <property type="entry name" value="TPR-like_helical_dom_sf"/>
</dbReference>
<dbReference type="Proteomes" id="UP000308705">
    <property type="component" value="Unassembled WGS sequence"/>
</dbReference>
<dbReference type="GO" id="GO:0043531">
    <property type="term" value="F:ADP binding"/>
    <property type="evidence" value="ECO:0007669"/>
    <property type="project" value="InterPro"/>
</dbReference>
<dbReference type="Gene3D" id="1.25.40.10">
    <property type="entry name" value="Tetratricopeptide repeat domain"/>
    <property type="match status" value="2"/>
</dbReference>
<evidence type="ECO:0000313" key="1">
    <source>
        <dbReference type="EMBL" id="TKK80710.1"/>
    </source>
</evidence>
<accession>A0A4U3LXN8</accession>
<dbReference type="Gene3D" id="3.40.50.300">
    <property type="entry name" value="P-loop containing nucleotide triphosphate hydrolases"/>
    <property type="match status" value="1"/>
</dbReference>
<reference evidence="1 2" key="1">
    <citation type="submission" date="2019-04" db="EMBL/GenBank/DDBJ databases">
        <title>Herbidospora sp. NEAU-GS14.nov., a novel actinomycete isolated from soil.</title>
        <authorList>
            <person name="Han L."/>
        </authorList>
    </citation>
    <scope>NUCLEOTIDE SEQUENCE [LARGE SCALE GENOMIC DNA]</scope>
    <source>
        <strain evidence="1 2">NEAU-GS14</strain>
    </source>
</reference>
<comment type="caution">
    <text evidence="1">The sequence shown here is derived from an EMBL/GenBank/DDBJ whole genome shotgun (WGS) entry which is preliminary data.</text>
</comment>
<keyword evidence="2" id="KW-1185">Reference proteome</keyword>
<evidence type="ECO:0000313" key="2">
    <source>
        <dbReference type="Proteomes" id="UP000308705"/>
    </source>
</evidence>
<sequence length="815" mass="88670">MTDVHARAQDQAQVHIAARDLYVGRPAAPVRHGLPRDVAAFTGRDDELRRLLTGTAAVRAIDGMPGVGKTALVTHAAHLLSDAFPDGQLFIRLHAHLPGTPPAEPGEILSDLLISAGLAPEEIPAGLDARARAWRDRLAGRRVLLVLDDADGQAQIEPLIPGDGHCLVLITSRRRLLAFDGAEPLTLDPLPPGQAGELFLRLSRRAPGHAEPAAVADLVARCGHLPLAIGLLAGRLAHQPAWSITRYAEHFTAAVDQLDRLAAGDRAVAAAFDLSYRNLPAPRRRLFRLLGLHPGADIDPSAAAALAGITSGQAERELAALYVEHLVEEPVPGRYRLHDLTRAYARSRATTAETGEAIARLLDHYQRGTQAADRHLTVGPGSDPAARAAALAWLRTERGNLLACAEYAIKHSLAERVTALSAALAAFLALDGLWRQAAILHQHAVSAATDDRERANASVDLARMRRRLGDYHPATVLLEEARRLYERHGDRPGMANALTELGLARYFACDYRASAAVHERVAAISRELGDPLREAKALVACCGALQMTGEYRRAGKLLEAALTMLRGSGDHQGMAAAHYQLGNILYLTGRYPAAAQRWEQARNRYADLGERSRAAALSWELARVRYRTGDYHAAEDLLHHALSQAETTGQRLAQANALNVLGRVREATGQAAAHLHERARDLYRSIYDRLGEADCDRDLGRLHRNAGDLDTALRLHERALTAYRSIDHPAGRASALTELGHDRHLLGEHQIAADLLTQALTICRQLPNPVGQAETLRLLGRVRQTTRQPGADAFFEEAQALFQRLGTPREQRILP</sequence>
<dbReference type="SUPFAM" id="SSF52540">
    <property type="entry name" value="P-loop containing nucleoside triphosphate hydrolases"/>
    <property type="match status" value="1"/>
</dbReference>
<dbReference type="AlphaFoldDB" id="A0A4U3LXN8"/>
<dbReference type="Pfam" id="PF14938">
    <property type="entry name" value="SNAP"/>
    <property type="match status" value="1"/>
</dbReference>
<dbReference type="SUPFAM" id="SSF48452">
    <property type="entry name" value="TPR-like"/>
    <property type="match status" value="2"/>
</dbReference>
<dbReference type="PRINTS" id="PR00364">
    <property type="entry name" value="DISEASERSIST"/>
</dbReference>
<dbReference type="Pfam" id="PF13176">
    <property type="entry name" value="TPR_7"/>
    <property type="match status" value="1"/>
</dbReference>
<name>A0A4U3LXN8_9ACTN</name>
<dbReference type="EMBL" id="SZQA01000056">
    <property type="protein sequence ID" value="TKK80710.1"/>
    <property type="molecule type" value="Genomic_DNA"/>
</dbReference>
<dbReference type="Pfam" id="PF13424">
    <property type="entry name" value="TPR_12"/>
    <property type="match status" value="1"/>
</dbReference>
<organism evidence="1 2">
    <name type="scientific">Herbidospora galbida</name>
    <dbReference type="NCBI Taxonomy" id="2575442"/>
    <lineage>
        <taxon>Bacteria</taxon>
        <taxon>Bacillati</taxon>
        <taxon>Actinomycetota</taxon>
        <taxon>Actinomycetes</taxon>
        <taxon>Streptosporangiales</taxon>
        <taxon>Streptosporangiaceae</taxon>
        <taxon>Herbidospora</taxon>
    </lineage>
</organism>
<dbReference type="RefSeq" id="WP_137251427.1">
    <property type="nucleotide sequence ID" value="NZ_SZQA01000056.1"/>
</dbReference>
<dbReference type="PANTHER" id="PTHR47691:SF3">
    <property type="entry name" value="HTH-TYPE TRANSCRIPTIONAL REGULATOR RV0890C-RELATED"/>
    <property type="match status" value="1"/>
</dbReference>